<dbReference type="SUPFAM" id="SSF52038">
    <property type="entry name" value="Barstar-related"/>
    <property type="match status" value="1"/>
</dbReference>
<sequence>MSVEFTLQGSDIVDIPSLYAELNRVFMADEDWALGNSLDALDDLLYGGYGALQGQQAVTVVWQDMETSRAALGVAATTAWLQHKLDQPGTFNTAPLQAQLLALQQGHGQTYFDIVLEIFASHPDIRLQPA</sequence>
<evidence type="ECO:0000256" key="1">
    <source>
        <dbReference type="ARBA" id="ARBA00006845"/>
    </source>
</evidence>
<dbReference type="Gene3D" id="3.30.370.10">
    <property type="entry name" value="Barstar-like"/>
    <property type="match status" value="1"/>
</dbReference>
<accession>A0A0R0D470</accession>
<comment type="similarity">
    <text evidence="1">Belongs to the barstar family.</text>
</comment>
<evidence type="ECO:0000259" key="2">
    <source>
        <dbReference type="Pfam" id="PF01337"/>
    </source>
</evidence>
<dbReference type="RefSeq" id="WP_057507322.1">
    <property type="nucleotide sequence ID" value="NZ_LDJK01000009.1"/>
</dbReference>
<dbReference type="EMBL" id="LDJK01000009">
    <property type="protein sequence ID" value="KRG76357.1"/>
    <property type="molecule type" value="Genomic_DNA"/>
</dbReference>
<dbReference type="AlphaFoldDB" id="A0A0R0D470"/>
<reference evidence="3 4" key="1">
    <citation type="submission" date="2015-05" db="EMBL/GenBank/DDBJ databases">
        <title>Genome sequencing and analysis of members of genus Stenotrophomonas.</title>
        <authorList>
            <person name="Patil P.P."/>
            <person name="Midha S."/>
            <person name="Patil P.B."/>
        </authorList>
    </citation>
    <scope>NUCLEOTIDE SEQUENCE [LARGE SCALE GENOMIC DNA]</scope>
    <source>
        <strain evidence="3 4">DSM 21508</strain>
    </source>
</reference>
<organism evidence="3 4">
    <name type="scientific">Stenotrophomonas chelatiphaga</name>
    <dbReference type="NCBI Taxonomy" id="517011"/>
    <lineage>
        <taxon>Bacteria</taxon>
        <taxon>Pseudomonadati</taxon>
        <taxon>Pseudomonadota</taxon>
        <taxon>Gammaproteobacteria</taxon>
        <taxon>Lysobacterales</taxon>
        <taxon>Lysobacteraceae</taxon>
        <taxon>Stenotrophomonas</taxon>
    </lineage>
</organism>
<gene>
    <name evidence="3" type="ORF">ABB28_03685</name>
</gene>
<proteinExistence type="inferred from homology"/>
<dbReference type="InterPro" id="IPR000468">
    <property type="entry name" value="Barstar"/>
</dbReference>
<name>A0A0R0D470_9GAMM</name>
<keyword evidence="4" id="KW-1185">Reference proteome</keyword>
<dbReference type="InterPro" id="IPR035905">
    <property type="entry name" value="Barstar-like_sf"/>
</dbReference>
<dbReference type="Proteomes" id="UP000051386">
    <property type="component" value="Unassembled WGS sequence"/>
</dbReference>
<evidence type="ECO:0000313" key="4">
    <source>
        <dbReference type="Proteomes" id="UP000051386"/>
    </source>
</evidence>
<evidence type="ECO:0000313" key="3">
    <source>
        <dbReference type="EMBL" id="KRG76357.1"/>
    </source>
</evidence>
<feature type="domain" description="Barstar (barnase inhibitor)" evidence="2">
    <location>
        <begin position="5"/>
        <end position="77"/>
    </location>
</feature>
<dbReference type="PATRIC" id="fig|517011.3.peg.3491"/>
<comment type="caution">
    <text evidence="3">The sequence shown here is derived from an EMBL/GenBank/DDBJ whole genome shotgun (WGS) entry which is preliminary data.</text>
</comment>
<protein>
    <submittedName>
        <fullName evidence="3">Ribonuclease inhibitor</fullName>
    </submittedName>
</protein>
<dbReference type="Pfam" id="PF01337">
    <property type="entry name" value="Barstar"/>
    <property type="match status" value="1"/>
</dbReference>